<evidence type="ECO:0000313" key="1">
    <source>
        <dbReference type="EMBL" id="KRX93721.1"/>
    </source>
</evidence>
<proteinExistence type="predicted"/>
<reference evidence="1 2" key="1">
    <citation type="submission" date="2015-01" db="EMBL/GenBank/DDBJ databases">
        <title>Evolution of Trichinella species and genotypes.</title>
        <authorList>
            <person name="Korhonen P.K."/>
            <person name="Edoardo P."/>
            <person name="Giuseppe L.R."/>
            <person name="Gasser R.B."/>
        </authorList>
    </citation>
    <scope>NUCLEOTIDE SEQUENCE [LARGE SCALE GENOMIC DNA]</scope>
    <source>
        <strain evidence="1">ISS2496</strain>
    </source>
</reference>
<name>A0A0V0Y1K1_9BILA</name>
<comment type="caution">
    <text evidence="1">The sequence shown here is derived from an EMBL/GenBank/DDBJ whole genome shotgun (WGS) entry which is preliminary data.</text>
</comment>
<sequence>LKETPSINWKIPCLPITFGVSEKRLRGRIFDEKRSNTTPTLCGGCVAPFLCVFLRVCL</sequence>
<dbReference type="Proteomes" id="UP000054783">
    <property type="component" value="Unassembled WGS sequence"/>
</dbReference>
<accession>A0A0V0Y1K1</accession>
<dbReference type="AlphaFoldDB" id="A0A0V0Y1K1"/>
<evidence type="ECO:0000313" key="2">
    <source>
        <dbReference type="Proteomes" id="UP000054783"/>
    </source>
</evidence>
<dbReference type="EMBL" id="JYDQ01004517">
    <property type="protein sequence ID" value="KRX93721.1"/>
    <property type="molecule type" value="Genomic_DNA"/>
</dbReference>
<gene>
    <name evidence="1" type="ORF">T12_16925</name>
</gene>
<keyword evidence="2" id="KW-1185">Reference proteome</keyword>
<organism evidence="1 2">
    <name type="scientific">Trichinella patagoniensis</name>
    <dbReference type="NCBI Taxonomy" id="990121"/>
    <lineage>
        <taxon>Eukaryota</taxon>
        <taxon>Metazoa</taxon>
        <taxon>Ecdysozoa</taxon>
        <taxon>Nematoda</taxon>
        <taxon>Enoplea</taxon>
        <taxon>Dorylaimia</taxon>
        <taxon>Trichinellida</taxon>
        <taxon>Trichinellidae</taxon>
        <taxon>Trichinella</taxon>
    </lineage>
</organism>
<feature type="non-terminal residue" evidence="1">
    <location>
        <position position="1"/>
    </location>
</feature>
<protein>
    <submittedName>
        <fullName evidence="1">Uncharacterized protein</fullName>
    </submittedName>
</protein>